<evidence type="ECO:0000259" key="7">
    <source>
        <dbReference type="PROSITE" id="PS50893"/>
    </source>
</evidence>
<accession>A0ABY6Q8Z2</accession>
<dbReference type="Proteomes" id="UP001317963">
    <property type="component" value="Chromosome"/>
</dbReference>
<evidence type="ECO:0000256" key="5">
    <source>
        <dbReference type="ARBA" id="ARBA00022967"/>
    </source>
</evidence>
<keyword evidence="4 8" id="KW-0067">ATP-binding</keyword>
<dbReference type="PANTHER" id="PTHR43499">
    <property type="entry name" value="ABC TRANSPORTER I FAMILY MEMBER 1"/>
    <property type="match status" value="1"/>
</dbReference>
<evidence type="ECO:0000256" key="3">
    <source>
        <dbReference type="ARBA" id="ARBA00022748"/>
    </source>
</evidence>
<keyword evidence="2" id="KW-0547">Nucleotide-binding</keyword>
<dbReference type="NCBIfam" id="TIGR01189">
    <property type="entry name" value="ccmA"/>
    <property type="match status" value="1"/>
</dbReference>
<dbReference type="SMART" id="SM00382">
    <property type="entry name" value="AAA"/>
    <property type="match status" value="1"/>
</dbReference>
<dbReference type="PROSITE" id="PS00211">
    <property type="entry name" value="ABC_TRANSPORTER_1"/>
    <property type="match status" value="1"/>
</dbReference>
<keyword evidence="9" id="KW-1185">Reference proteome</keyword>
<dbReference type="Gene3D" id="3.40.50.300">
    <property type="entry name" value="P-loop containing nucleotide triphosphate hydrolases"/>
    <property type="match status" value="1"/>
</dbReference>
<keyword evidence="3" id="KW-0201">Cytochrome c-type biogenesis</keyword>
<evidence type="ECO:0000313" key="8">
    <source>
        <dbReference type="EMBL" id="UZP75020.1"/>
    </source>
</evidence>
<dbReference type="InterPro" id="IPR005895">
    <property type="entry name" value="ABC_transptr_haem_export_CcmA"/>
</dbReference>
<dbReference type="InterPro" id="IPR017871">
    <property type="entry name" value="ABC_transporter-like_CS"/>
</dbReference>
<dbReference type="PANTHER" id="PTHR43499:SF1">
    <property type="entry name" value="ABC TRANSPORTER I FAMILY MEMBER 1"/>
    <property type="match status" value="1"/>
</dbReference>
<dbReference type="Pfam" id="PF00005">
    <property type="entry name" value="ABC_tran"/>
    <property type="match status" value="1"/>
</dbReference>
<organism evidence="8 9">
    <name type="scientific">Candidatus Paraluminiphilus aquimaris</name>
    <dbReference type="NCBI Taxonomy" id="2518994"/>
    <lineage>
        <taxon>Bacteria</taxon>
        <taxon>Pseudomonadati</taxon>
        <taxon>Pseudomonadota</taxon>
        <taxon>Gammaproteobacteria</taxon>
        <taxon>Cellvibrionales</taxon>
        <taxon>Halieaceae</taxon>
        <taxon>Candidatus Paraluminiphilus</taxon>
    </lineage>
</organism>
<dbReference type="SUPFAM" id="SSF52540">
    <property type="entry name" value="P-loop containing nucleoside triphosphate hydrolases"/>
    <property type="match status" value="1"/>
</dbReference>
<keyword evidence="1" id="KW-0813">Transport</keyword>
<name>A0ABY6Q8Z2_9GAMM</name>
<evidence type="ECO:0000256" key="6">
    <source>
        <dbReference type="ARBA" id="ARBA00023136"/>
    </source>
</evidence>
<keyword evidence="5" id="KW-1278">Translocase</keyword>
<evidence type="ECO:0000313" key="9">
    <source>
        <dbReference type="Proteomes" id="UP001317963"/>
    </source>
</evidence>
<dbReference type="RefSeq" id="WP_279241489.1">
    <property type="nucleotide sequence ID" value="NZ_CP036501.1"/>
</dbReference>
<proteinExistence type="predicted"/>
<protein>
    <submittedName>
        <fullName evidence="8">Heme ABC exporter ATP-binding protein CcmA</fullName>
    </submittedName>
</protein>
<dbReference type="EMBL" id="CP036501">
    <property type="protein sequence ID" value="UZP75020.1"/>
    <property type="molecule type" value="Genomic_DNA"/>
</dbReference>
<dbReference type="GO" id="GO:0005524">
    <property type="term" value="F:ATP binding"/>
    <property type="evidence" value="ECO:0007669"/>
    <property type="project" value="UniProtKB-KW"/>
</dbReference>
<sequence length="200" mass="21453">MSDTLLAVSDVTIQRGIRQLLQGVDLVVRSGEIWQLRGSNGVGKTSLLRAMAGLARVEVFGSITRCDDVLYSGHAAALKSALSARDNLISHPSGSGSPAPSEVDAALARVQLEGYEHVNTGQLSAGQKRRVALARLFLPSGRLWLLDEPFTALDSRGVKVLENRFVEHVDQGGAVVFTSHQPANLGDKLQVVDLEQFNGE</sequence>
<dbReference type="PROSITE" id="PS50893">
    <property type="entry name" value="ABC_TRANSPORTER_2"/>
    <property type="match status" value="1"/>
</dbReference>
<evidence type="ECO:0000256" key="2">
    <source>
        <dbReference type="ARBA" id="ARBA00022741"/>
    </source>
</evidence>
<dbReference type="InterPro" id="IPR027417">
    <property type="entry name" value="P-loop_NTPase"/>
</dbReference>
<feature type="domain" description="ABC transporter" evidence="7">
    <location>
        <begin position="6"/>
        <end position="198"/>
    </location>
</feature>
<dbReference type="InterPro" id="IPR003593">
    <property type="entry name" value="AAA+_ATPase"/>
</dbReference>
<evidence type="ECO:0000256" key="4">
    <source>
        <dbReference type="ARBA" id="ARBA00022840"/>
    </source>
</evidence>
<dbReference type="InterPro" id="IPR003439">
    <property type="entry name" value="ABC_transporter-like_ATP-bd"/>
</dbReference>
<gene>
    <name evidence="8" type="primary">ccmA</name>
    <name evidence="8" type="ORF">E0F26_09855</name>
</gene>
<reference evidence="8 9" key="1">
    <citation type="submission" date="2019-02" db="EMBL/GenBank/DDBJ databases">
        <title>Halieaceae_genomes.</title>
        <authorList>
            <person name="Li S.-H."/>
        </authorList>
    </citation>
    <scope>NUCLEOTIDE SEQUENCE [LARGE SCALE GENOMIC DNA]</scope>
    <source>
        <strain evidence="8 9">JH123</strain>
    </source>
</reference>
<keyword evidence="6" id="KW-0472">Membrane</keyword>
<evidence type="ECO:0000256" key="1">
    <source>
        <dbReference type="ARBA" id="ARBA00022448"/>
    </source>
</evidence>